<dbReference type="NCBIfam" id="TIGR00756">
    <property type="entry name" value="PPR"/>
    <property type="match status" value="2"/>
</dbReference>
<dbReference type="InterPro" id="IPR002885">
    <property type="entry name" value="PPR_rpt"/>
</dbReference>
<protein>
    <recommendedName>
        <fullName evidence="5">Pentatricopeptide repeat-containing protein</fullName>
    </recommendedName>
</protein>
<dbReference type="PANTHER" id="PTHR47926:SF354">
    <property type="entry name" value="REPEAT (PPR-LIKE) SUPERFAMILY PROTEIN, PUTATIVE-RELATED"/>
    <property type="match status" value="1"/>
</dbReference>
<keyword evidence="4" id="KW-1185">Reference proteome</keyword>
<gene>
    <name evidence="3" type="ORF">K7X08_005231</name>
</gene>
<dbReference type="GO" id="GO:0009451">
    <property type="term" value="P:RNA modification"/>
    <property type="evidence" value="ECO:0007669"/>
    <property type="project" value="InterPro"/>
</dbReference>
<comment type="caution">
    <text evidence="3">The sequence shown here is derived from an EMBL/GenBank/DDBJ whole genome shotgun (WGS) entry which is preliminary data.</text>
</comment>
<dbReference type="Proteomes" id="UP001152561">
    <property type="component" value="Unassembled WGS sequence"/>
</dbReference>
<evidence type="ECO:0000256" key="2">
    <source>
        <dbReference type="PROSITE-ProRule" id="PRU00708"/>
    </source>
</evidence>
<proteinExistence type="predicted"/>
<sequence length="224" mass="24827">MYVKCGEVDVAHDIFERTPPVKDAVSWNSMISGYASKGMWSKLFDTMRATGAEMDIITWNTIAGGCLKTGNFIGSLKLFSQIRTCGIQLEPVATLIGLGACSHTGLLKTGSIVIRSHLDDFDNVRNALINMYARCKALKQAHILFQFVDSKTVITWTTIISGFAHWDRICANLIKHSAFPDAVEVDDSALNALLYAYQHFHLPMYREKLANTLAFDSCNVVVLS</sequence>
<dbReference type="PROSITE" id="PS51375">
    <property type="entry name" value="PPR"/>
    <property type="match status" value="1"/>
</dbReference>
<dbReference type="Pfam" id="PF13041">
    <property type="entry name" value="PPR_2"/>
    <property type="match status" value="1"/>
</dbReference>
<dbReference type="Gene3D" id="1.25.40.10">
    <property type="entry name" value="Tetratricopeptide repeat domain"/>
    <property type="match status" value="2"/>
</dbReference>
<dbReference type="PANTHER" id="PTHR47926">
    <property type="entry name" value="PENTATRICOPEPTIDE REPEAT-CONTAINING PROTEIN"/>
    <property type="match status" value="1"/>
</dbReference>
<dbReference type="InterPro" id="IPR011990">
    <property type="entry name" value="TPR-like_helical_dom_sf"/>
</dbReference>
<evidence type="ECO:0008006" key="5">
    <source>
        <dbReference type="Google" id="ProtNLM"/>
    </source>
</evidence>
<accession>A0A9Q1RJ86</accession>
<dbReference type="OrthoDB" id="185373at2759"/>
<dbReference type="EMBL" id="JAJAGQ010000007">
    <property type="protein sequence ID" value="KAJ8558465.1"/>
    <property type="molecule type" value="Genomic_DNA"/>
</dbReference>
<organism evidence="3 4">
    <name type="scientific">Anisodus acutangulus</name>
    <dbReference type="NCBI Taxonomy" id="402998"/>
    <lineage>
        <taxon>Eukaryota</taxon>
        <taxon>Viridiplantae</taxon>
        <taxon>Streptophyta</taxon>
        <taxon>Embryophyta</taxon>
        <taxon>Tracheophyta</taxon>
        <taxon>Spermatophyta</taxon>
        <taxon>Magnoliopsida</taxon>
        <taxon>eudicotyledons</taxon>
        <taxon>Gunneridae</taxon>
        <taxon>Pentapetalae</taxon>
        <taxon>asterids</taxon>
        <taxon>lamiids</taxon>
        <taxon>Solanales</taxon>
        <taxon>Solanaceae</taxon>
        <taxon>Solanoideae</taxon>
        <taxon>Hyoscyameae</taxon>
        <taxon>Anisodus</taxon>
    </lineage>
</organism>
<evidence type="ECO:0000256" key="1">
    <source>
        <dbReference type="ARBA" id="ARBA00022737"/>
    </source>
</evidence>
<name>A0A9Q1RJ86_9SOLA</name>
<dbReference type="GO" id="GO:0003723">
    <property type="term" value="F:RNA binding"/>
    <property type="evidence" value="ECO:0007669"/>
    <property type="project" value="InterPro"/>
</dbReference>
<keyword evidence="1" id="KW-0677">Repeat</keyword>
<feature type="repeat" description="PPR" evidence="2">
    <location>
        <begin position="55"/>
        <end position="89"/>
    </location>
</feature>
<evidence type="ECO:0000313" key="4">
    <source>
        <dbReference type="Proteomes" id="UP001152561"/>
    </source>
</evidence>
<dbReference type="InterPro" id="IPR046960">
    <property type="entry name" value="PPR_At4g14850-like_plant"/>
</dbReference>
<evidence type="ECO:0000313" key="3">
    <source>
        <dbReference type="EMBL" id="KAJ8558465.1"/>
    </source>
</evidence>
<dbReference type="AlphaFoldDB" id="A0A9Q1RJ86"/>
<reference evidence="4" key="1">
    <citation type="journal article" date="2023" name="Proc. Natl. Acad. Sci. U.S.A.">
        <title>Genomic and structural basis for evolution of tropane alkaloid biosynthesis.</title>
        <authorList>
            <person name="Wanga Y.-J."/>
            <person name="Taina T."/>
            <person name="Yua J.-Y."/>
            <person name="Lia J."/>
            <person name="Xua B."/>
            <person name="Chenc J."/>
            <person name="D'Auriad J.C."/>
            <person name="Huanga J.-P."/>
            <person name="Huanga S.-X."/>
        </authorList>
    </citation>
    <scope>NUCLEOTIDE SEQUENCE [LARGE SCALE GENOMIC DNA]</scope>
    <source>
        <strain evidence="4">cv. KIB-2019</strain>
    </source>
</reference>